<evidence type="ECO:0000313" key="1">
    <source>
        <dbReference type="EMBL" id="SOB94431.1"/>
    </source>
</evidence>
<name>A0A285RJZ4_9PROT</name>
<evidence type="ECO:0000313" key="2">
    <source>
        <dbReference type="Proteomes" id="UP000219068"/>
    </source>
</evidence>
<dbReference type="InterPro" id="IPR049725">
    <property type="entry name" value="STM3845-like"/>
</dbReference>
<proteinExistence type="predicted"/>
<dbReference type="Proteomes" id="UP000219068">
    <property type="component" value="Unassembled WGS sequence"/>
</dbReference>
<gene>
    <name evidence="1" type="ORF">SAMN05428964_1011039</name>
</gene>
<dbReference type="RefSeq" id="WP_212684408.1">
    <property type="nucleotide sequence ID" value="NZ_OBMM01000001.1"/>
</dbReference>
<sequence>MSVSKDDPRVGLIKSIDVSRSRVLLEPHILFICGGPVDISKTCNHSVRNMFMNQSAKFGEKADGIVLAEKFKDWQSGYQSLSDFENDIAALSSLVVIFLESEGALAEFGLFFANSQIRKKLVVILHEEFHLSESFIKLGLISPMEQDNQESVRVYEIDHRKIEEVSKEEVQDIILDLMGYCDDINKTESMRFENRGHSFFAIFQIIDMFLALTKSEIIKFTKDIGFDFTQKEIDSALYILKNFNLINSTKKSSQYFYFANPDQPARVDWQFTGADKRISLQSIKIEVSEYYRSCAIEDVAHKRRMKVIDAVSEGGGDAAI</sequence>
<dbReference type="NCBIfam" id="NF038232">
    <property type="entry name" value="STM3845_fam"/>
    <property type="match status" value="1"/>
</dbReference>
<accession>A0A285RJZ4</accession>
<dbReference type="AlphaFoldDB" id="A0A285RJZ4"/>
<dbReference type="EMBL" id="OBMM01000001">
    <property type="protein sequence ID" value="SOB94431.1"/>
    <property type="molecule type" value="Genomic_DNA"/>
</dbReference>
<protein>
    <submittedName>
        <fullName evidence="1">Uncharacterized protein</fullName>
    </submittedName>
</protein>
<organism evidence="1 2">
    <name type="scientific">Thalassospira xiamenensis</name>
    <dbReference type="NCBI Taxonomy" id="220697"/>
    <lineage>
        <taxon>Bacteria</taxon>
        <taxon>Pseudomonadati</taxon>
        <taxon>Pseudomonadota</taxon>
        <taxon>Alphaproteobacteria</taxon>
        <taxon>Rhodospirillales</taxon>
        <taxon>Thalassospiraceae</taxon>
        <taxon>Thalassospira</taxon>
    </lineage>
</organism>
<reference evidence="1 2" key="1">
    <citation type="submission" date="2017-08" db="EMBL/GenBank/DDBJ databases">
        <authorList>
            <person name="de Groot N.N."/>
        </authorList>
    </citation>
    <scope>NUCLEOTIDE SEQUENCE [LARGE SCALE GENOMIC DNA]</scope>
    <source>
        <strain evidence="1 2">USBA 78</strain>
    </source>
</reference>